<dbReference type="InterPro" id="IPR036291">
    <property type="entry name" value="NAD(P)-bd_dom_sf"/>
</dbReference>
<dbReference type="Pfam" id="PF13561">
    <property type="entry name" value="adh_short_C2"/>
    <property type="match status" value="1"/>
</dbReference>
<dbReference type="CDD" id="cd05233">
    <property type="entry name" value="SDR_c"/>
    <property type="match status" value="1"/>
</dbReference>
<reference evidence="3" key="1">
    <citation type="submission" date="2018-05" db="EMBL/GenBank/DDBJ databases">
        <authorList>
            <person name="Lanie J.A."/>
            <person name="Ng W.-L."/>
            <person name="Kazmierczak K.M."/>
            <person name="Andrzejewski T.M."/>
            <person name="Davidsen T.M."/>
            <person name="Wayne K.J."/>
            <person name="Tettelin H."/>
            <person name="Glass J.I."/>
            <person name="Rusch D."/>
            <person name="Podicherti R."/>
            <person name="Tsui H.-C.T."/>
            <person name="Winkler M.E."/>
        </authorList>
    </citation>
    <scope>NUCLEOTIDE SEQUENCE</scope>
</reference>
<organism evidence="3">
    <name type="scientific">marine metagenome</name>
    <dbReference type="NCBI Taxonomy" id="408172"/>
    <lineage>
        <taxon>unclassified sequences</taxon>
        <taxon>metagenomes</taxon>
        <taxon>ecological metagenomes</taxon>
    </lineage>
</organism>
<dbReference type="PANTHER" id="PTHR42760:SF115">
    <property type="entry name" value="3-OXOACYL-[ACYL-CARRIER-PROTEIN] REDUCTASE FABG"/>
    <property type="match status" value="1"/>
</dbReference>
<evidence type="ECO:0000256" key="2">
    <source>
        <dbReference type="ARBA" id="ARBA00023002"/>
    </source>
</evidence>
<gene>
    <name evidence="3" type="ORF">METZ01_LOCUS417000</name>
</gene>
<evidence type="ECO:0000256" key="1">
    <source>
        <dbReference type="ARBA" id="ARBA00006484"/>
    </source>
</evidence>
<dbReference type="FunFam" id="3.40.50.720:FF:000084">
    <property type="entry name" value="Short-chain dehydrogenase reductase"/>
    <property type="match status" value="1"/>
</dbReference>
<dbReference type="AlphaFoldDB" id="A0A382WYY4"/>
<sequence>MNRYDGMSALVTGAASGIGRAMALRLADEGCAVLCADIDQEGTESTAAEVLEHGGKSAAVVLNVTDSDAVKEALERTVSEFGSIDVLMNNAGVGGGAGWDQTIAVNLSGVYYGLLHGCKMMAERGGGSIVNTASVAGLNGLVGTTAGISPDINPSDGPGAYTAAKHGVVGLTRQFAVIYGKQNVRVNALCPGYIFTPMTAGMRDREGRQEFLESLHPMGRLGEPEEIASAAAFLASADASFVT</sequence>
<evidence type="ECO:0008006" key="4">
    <source>
        <dbReference type="Google" id="ProtNLM"/>
    </source>
</evidence>
<comment type="similarity">
    <text evidence="1">Belongs to the short-chain dehydrogenases/reductases (SDR) family.</text>
</comment>
<dbReference type="InterPro" id="IPR002347">
    <property type="entry name" value="SDR_fam"/>
</dbReference>
<keyword evidence="2" id="KW-0560">Oxidoreductase</keyword>
<dbReference type="PRINTS" id="PR00080">
    <property type="entry name" value="SDRFAMILY"/>
</dbReference>
<dbReference type="PANTHER" id="PTHR42760">
    <property type="entry name" value="SHORT-CHAIN DEHYDROGENASES/REDUCTASES FAMILY MEMBER"/>
    <property type="match status" value="1"/>
</dbReference>
<evidence type="ECO:0000313" key="3">
    <source>
        <dbReference type="EMBL" id="SVD64146.1"/>
    </source>
</evidence>
<dbReference type="SUPFAM" id="SSF51735">
    <property type="entry name" value="NAD(P)-binding Rossmann-fold domains"/>
    <property type="match status" value="1"/>
</dbReference>
<dbReference type="EMBL" id="UINC01163699">
    <property type="protein sequence ID" value="SVD64146.1"/>
    <property type="molecule type" value="Genomic_DNA"/>
</dbReference>
<protein>
    <recommendedName>
        <fullName evidence="4">Short-chain dehydrogenase/reductase SDR</fullName>
    </recommendedName>
</protein>
<name>A0A382WYY4_9ZZZZ</name>
<dbReference type="Gene3D" id="3.40.50.720">
    <property type="entry name" value="NAD(P)-binding Rossmann-like Domain"/>
    <property type="match status" value="1"/>
</dbReference>
<feature type="non-terminal residue" evidence="3">
    <location>
        <position position="243"/>
    </location>
</feature>
<accession>A0A382WYY4</accession>
<proteinExistence type="inferred from homology"/>
<dbReference type="PRINTS" id="PR00081">
    <property type="entry name" value="GDHRDH"/>
</dbReference>
<dbReference type="GO" id="GO:0016616">
    <property type="term" value="F:oxidoreductase activity, acting on the CH-OH group of donors, NAD or NADP as acceptor"/>
    <property type="evidence" value="ECO:0007669"/>
    <property type="project" value="TreeGrafter"/>
</dbReference>